<dbReference type="GO" id="GO:0016887">
    <property type="term" value="F:ATP hydrolysis activity"/>
    <property type="evidence" value="ECO:0007669"/>
    <property type="project" value="InterPro"/>
</dbReference>
<keyword evidence="6" id="KW-0472">Membrane</keyword>
<evidence type="ECO:0000259" key="8">
    <source>
        <dbReference type="Pfam" id="PF08352"/>
    </source>
</evidence>
<dbReference type="Pfam" id="PF08352">
    <property type="entry name" value="oligo_HPY"/>
    <property type="match status" value="1"/>
</dbReference>
<dbReference type="GO" id="GO:0005524">
    <property type="term" value="F:ATP binding"/>
    <property type="evidence" value="ECO:0007669"/>
    <property type="project" value="UniProtKB-KW"/>
</dbReference>
<evidence type="ECO:0000256" key="6">
    <source>
        <dbReference type="ARBA" id="ARBA00023136"/>
    </source>
</evidence>
<feature type="domain" description="ABC transporter" evidence="7">
    <location>
        <begin position="6"/>
        <end position="84"/>
    </location>
</feature>
<name>A0A382BU60_9ZZZZ</name>
<sequence>MTSLNPYMRIRDQLNEILIHHKGYSKNQATKESIRMLDAVKIPNANNRIHMFPHEFSGGMRQRVMIAMSLLCNPNIIIADEPTTSLDVTVQAQVMELFSDIQKDFNTSLILITHNMGIVAGSCLKTLVMYGGRIMEYGDTKNIFLKPSHPYTKGLLETMPRLDKDYKTLKTISGNPPNMMQLPNGCPFSDRCSFKIDECDSIVPSVEIIKETKQKRWCHIPYENL</sequence>
<keyword evidence="2" id="KW-0813">Transport</keyword>
<dbReference type="Pfam" id="PF00005">
    <property type="entry name" value="ABC_tran"/>
    <property type="match status" value="1"/>
</dbReference>
<reference evidence="9" key="1">
    <citation type="submission" date="2018-05" db="EMBL/GenBank/DDBJ databases">
        <authorList>
            <person name="Lanie J.A."/>
            <person name="Ng W.-L."/>
            <person name="Kazmierczak K.M."/>
            <person name="Andrzejewski T.M."/>
            <person name="Davidsen T.M."/>
            <person name="Wayne K.J."/>
            <person name="Tettelin H."/>
            <person name="Glass J.I."/>
            <person name="Rusch D."/>
            <person name="Podicherti R."/>
            <person name="Tsui H.-C.T."/>
            <person name="Winkler M.E."/>
        </authorList>
    </citation>
    <scope>NUCLEOTIDE SEQUENCE</scope>
</reference>
<gene>
    <name evidence="9" type="ORF">METZ01_LOCUS170200</name>
</gene>
<dbReference type="InterPro" id="IPR013563">
    <property type="entry name" value="Oligopep_ABC_C"/>
</dbReference>
<dbReference type="GO" id="GO:0015833">
    <property type="term" value="P:peptide transport"/>
    <property type="evidence" value="ECO:0007669"/>
    <property type="project" value="InterPro"/>
</dbReference>
<keyword evidence="3" id="KW-1003">Cell membrane</keyword>
<dbReference type="SUPFAM" id="SSF52540">
    <property type="entry name" value="P-loop containing nucleoside triphosphate hydrolases"/>
    <property type="match status" value="1"/>
</dbReference>
<dbReference type="PANTHER" id="PTHR43297:SF7">
    <property type="entry name" value="D,D-DIPEPTIDE TRANSPORT ATP-BINDING PROTEIN DDPD-RELATED"/>
    <property type="match status" value="1"/>
</dbReference>
<evidence type="ECO:0000256" key="2">
    <source>
        <dbReference type="ARBA" id="ARBA00022448"/>
    </source>
</evidence>
<protein>
    <recommendedName>
        <fullName evidence="10">ABC transporter domain-containing protein</fullName>
    </recommendedName>
</protein>
<evidence type="ECO:0000259" key="7">
    <source>
        <dbReference type="Pfam" id="PF00005"/>
    </source>
</evidence>
<evidence type="ECO:0000256" key="1">
    <source>
        <dbReference type="ARBA" id="ARBA00004370"/>
    </source>
</evidence>
<dbReference type="Gene3D" id="3.40.50.300">
    <property type="entry name" value="P-loop containing nucleotide triphosphate hydrolases"/>
    <property type="match status" value="1"/>
</dbReference>
<dbReference type="GO" id="GO:0016020">
    <property type="term" value="C:membrane"/>
    <property type="evidence" value="ECO:0007669"/>
    <property type="project" value="UniProtKB-SubCell"/>
</dbReference>
<keyword evidence="4" id="KW-0547">Nucleotide-binding</keyword>
<evidence type="ECO:0000256" key="4">
    <source>
        <dbReference type="ARBA" id="ARBA00022741"/>
    </source>
</evidence>
<evidence type="ECO:0000313" key="9">
    <source>
        <dbReference type="EMBL" id="SVB17346.1"/>
    </source>
</evidence>
<dbReference type="PANTHER" id="PTHR43297">
    <property type="entry name" value="OLIGOPEPTIDE TRANSPORT ATP-BINDING PROTEIN APPD"/>
    <property type="match status" value="1"/>
</dbReference>
<dbReference type="InterPro" id="IPR050388">
    <property type="entry name" value="ABC_Ni/Peptide_Import"/>
</dbReference>
<evidence type="ECO:0000256" key="5">
    <source>
        <dbReference type="ARBA" id="ARBA00022840"/>
    </source>
</evidence>
<dbReference type="EMBL" id="UINC01031386">
    <property type="protein sequence ID" value="SVB17346.1"/>
    <property type="molecule type" value="Genomic_DNA"/>
</dbReference>
<dbReference type="InterPro" id="IPR027417">
    <property type="entry name" value="P-loop_NTPase"/>
</dbReference>
<accession>A0A382BU60</accession>
<comment type="subcellular location">
    <subcellularLocation>
        <location evidence="1">Membrane</location>
    </subcellularLocation>
</comment>
<dbReference type="CDD" id="cd03257">
    <property type="entry name" value="ABC_NikE_OppD_transporters"/>
    <property type="match status" value="1"/>
</dbReference>
<dbReference type="InterPro" id="IPR003439">
    <property type="entry name" value="ABC_transporter-like_ATP-bd"/>
</dbReference>
<evidence type="ECO:0008006" key="10">
    <source>
        <dbReference type="Google" id="ProtNLM"/>
    </source>
</evidence>
<dbReference type="AlphaFoldDB" id="A0A382BU60"/>
<dbReference type="NCBIfam" id="TIGR01727">
    <property type="entry name" value="oligo_HPY"/>
    <property type="match status" value="1"/>
</dbReference>
<keyword evidence="5" id="KW-0067">ATP-binding</keyword>
<evidence type="ECO:0000256" key="3">
    <source>
        <dbReference type="ARBA" id="ARBA00022475"/>
    </source>
</evidence>
<proteinExistence type="predicted"/>
<feature type="domain" description="Oligopeptide/dipeptide ABC transporter C-terminal" evidence="8">
    <location>
        <begin position="135"/>
        <end position="199"/>
    </location>
</feature>
<organism evidence="9">
    <name type="scientific">marine metagenome</name>
    <dbReference type="NCBI Taxonomy" id="408172"/>
    <lineage>
        <taxon>unclassified sequences</taxon>
        <taxon>metagenomes</taxon>
        <taxon>ecological metagenomes</taxon>
    </lineage>
</organism>